<evidence type="ECO:0000256" key="5">
    <source>
        <dbReference type="PROSITE-ProRule" id="PRU00169"/>
    </source>
</evidence>
<dbReference type="RefSeq" id="WP_174410004.1">
    <property type="nucleotide sequence ID" value="NZ_BLVP01000008.1"/>
</dbReference>
<dbReference type="SUPFAM" id="SSF55874">
    <property type="entry name" value="ATPase domain of HSP90 chaperone/DNA topoisomerase II/histidine kinase"/>
    <property type="match status" value="1"/>
</dbReference>
<gene>
    <name evidence="8" type="ORF">DSM19430T_20870</name>
</gene>
<dbReference type="InterPro" id="IPR001789">
    <property type="entry name" value="Sig_transdc_resp-reg_receiver"/>
</dbReference>
<name>A0A7J0BUN0_9BACT</name>
<dbReference type="SMART" id="SM00387">
    <property type="entry name" value="HATPase_c"/>
    <property type="match status" value="1"/>
</dbReference>
<dbReference type="SMART" id="SM00448">
    <property type="entry name" value="REC"/>
    <property type="match status" value="2"/>
</dbReference>
<dbReference type="Proteomes" id="UP000503820">
    <property type="component" value="Unassembled WGS sequence"/>
</dbReference>
<dbReference type="CDD" id="cd16922">
    <property type="entry name" value="HATPase_EvgS-ArcB-TorS-like"/>
    <property type="match status" value="1"/>
</dbReference>
<evidence type="ECO:0000313" key="8">
    <source>
        <dbReference type="EMBL" id="GFM37403.1"/>
    </source>
</evidence>
<dbReference type="PROSITE" id="PS50109">
    <property type="entry name" value="HIS_KIN"/>
    <property type="match status" value="1"/>
</dbReference>
<dbReference type="InterPro" id="IPR004358">
    <property type="entry name" value="Sig_transdc_His_kin-like_C"/>
</dbReference>
<evidence type="ECO:0000259" key="6">
    <source>
        <dbReference type="PROSITE" id="PS50109"/>
    </source>
</evidence>
<evidence type="ECO:0000256" key="3">
    <source>
        <dbReference type="ARBA" id="ARBA00022553"/>
    </source>
</evidence>
<keyword evidence="9" id="KW-1185">Reference proteome</keyword>
<dbReference type="PANTHER" id="PTHR45339:SF1">
    <property type="entry name" value="HYBRID SIGNAL TRANSDUCTION HISTIDINE KINASE J"/>
    <property type="match status" value="1"/>
</dbReference>
<evidence type="ECO:0000256" key="4">
    <source>
        <dbReference type="ARBA" id="ARBA00023012"/>
    </source>
</evidence>
<evidence type="ECO:0000259" key="7">
    <source>
        <dbReference type="PROSITE" id="PS50110"/>
    </source>
</evidence>
<evidence type="ECO:0000256" key="2">
    <source>
        <dbReference type="ARBA" id="ARBA00012438"/>
    </source>
</evidence>
<dbReference type="InterPro" id="IPR036097">
    <property type="entry name" value="HisK_dim/P_sf"/>
</dbReference>
<dbReference type="FunFam" id="3.30.565.10:FF:000010">
    <property type="entry name" value="Sensor histidine kinase RcsC"/>
    <property type="match status" value="1"/>
</dbReference>
<sequence length="536" mass="57938">MIRHTPYRVLVVDDTPANIEMLYAILQPEYAVNVAMNGADALELARAHPPDIVLLDIVMPGMDGYEVCRRMKESPETAAVPVIFVTALSSSEDEEKGFGLGAVDFISKPFSPPIVLARIKTHLALYNQNRVLEEQVVRRTAELTVAKEAAEAASQAKSIFLANISHELRTPLNGIQGMAQLLDGSPLSPEQKELLSFLNHSAVRLASLVASLLELSHIETGKLRPERRNMNLKETLNPILDIIREQARVKGLEFRTSIFPSVPEEMIGDPGGVKQILSNVLSNAVRYTKKGSVEFSISTNGEQHASSSRFINLLFTVKDTGIGIAPQAQKHIFKSFTIAEDFITKEFGGAGLGLAISKNLARAMGGRIWVESEEAKGSTFFILLPFEAVQSSVQQGETAAEKATEQPGPLNILLVEDDVVSQAAGKGLLELDGHSVTVAQDGTEAMTMLRKMTFDAVLMDIQMPGPDGLEVAGRIRAGECGEASATVPIIALTAFADNRRLLAGASGIQGVLAKPYSRQELLDAVRAVHRPTARSS</sequence>
<feature type="modified residue" description="4-aspartylphosphate" evidence="5">
    <location>
        <position position="56"/>
    </location>
</feature>
<dbReference type="Pfam" id="PF00072">
    <property type="entry name" value="Response_reg"/>
    <property type="match status" value="2"/>
</dbReference>
<dbReference type="CDD" id="cd19920">
    <property type="entry name" value="REC_PA4781-like"/>
    <property type="match status" value="1"/>
</dbReference>
<dbReference type="PRINTS" id="PR00344">
    <property type="entry name" value="BCTRLSENSOR"/>
</dbReference>
<feature type="modified residue" description="4-aspartylphosphate" evidence="5">
    <location>
        <position position="460"/>
    </location>
</feature>
<proteinExistence type="predicted"/>
<dbReference type="SUPFAM" id="SSF52172">
    <property type="entry name" value="CheY-like"/>
    <property type="match status" value="2"/>
</dbReference>
<dbReference type="PROSITE" id="PS50110">
    <property type="entry name" value="RESPONSE_REGULATORY"/>
    <property type="match status" value="2"/>
</dbReference>
<dbReference type="CDD" id="cd00082">
    <property type="entry name" value="HisKA"/>
    <property type="match status" value="1"/>
</dbReference>
<dbReference type="Pfam" id="PF00512">
    <property type="entry name" value="HisKA"/>
    <property type="match status" value="1"/>
</dbReference>
<dbReference type="EC" id="2.7.13.3" evidence="2"/>
<comment type="caution">
    <text evidence="8">The sequence shown here is derived from an EMBL/GenBank/DDBJ whole genome shotgun (WGS) entry which is preliminary data.</text>
</comment>
<dbReference type="Gene3D" id="3.30.565.10">
    <property type="entry name" value="Histidine kinase-like ATPase, C-terminal domain"/>
    <property type="match status" value="1"/>
</dbReference>
<feature type="domain" description="Response regulatory" evidence="7">
    <location>
        <begin position="8"/>
        <end position="123"/>
    </location>
</feature>
<dbReference type="Gene3D" id="1.10.287.130">
    <property type="match status" value="1"/>
</dbReference>
<dbReference type="InterPro" id="IPR005467">
    <property type="entry name" value="His_kinase_dom"/>
</dbReference>
<keyword evidence="3 5" id="KW-0597">Phosphoprotein</keyword>
<dbReference type="EMBL" id="BLVP01000008">
    <property type="protein sequence ID" value="GFM37403.1"/>
    <property type="molecule type" value="Genomic_DNA"/>
</dbReference>
<feature type="domain" description="Response regulatory" evidence="7">
    <location>
        <begin position="411"/>
        <end position="529"/>
    </location>
</feature>
<comment type="catalytic activity">
    <reaction evidence="1">
        <text>ATP + protein L-histidine = ADP + protein N-phospho-L-histidine.</text>
        <dbReference type="EC" id="2.7.13.3"/>
    </reaction>
</comment>
<organism evidence="8 9">
    <name type="scientific">Desulfovibrio psychrotolerans</name>
    <dbReference type="NCBI Taxonomy" id="415242"/>
    <lineage>
        <taxon>Bacteria</taxon>
        <taxon>Pseudomonadati</taxon>
        <taxon>Thermodesulfobacteriota</taxon>
        <taxon>Desulfovibrionia</taxon>
        <taxon>Desulfovibrionales</taxon>
        <taxon>Desulfovibrionaceae</taxon>
        <taxon>Desulfovibrio</taxon>
    </lineage>
</organism>
<keyword evidence="4" id="KW-0902">Two-component regulatory system</keyword>
<dbReference type="CDD" id="cd17546">
    <property type="entry name" value="REC_hyHK_CKI1_RcsC-like"/>
    <property type="match status" value="1"/>
</dbReference>
<feature type="domain" description="Histidine kinase" evidence="6">
    <location>
        <begin position="163"/>
        <end position="388"/>
    </location>
</feature>
<evidence type="ECO:0000256" key="1">
    <source>
        <dbReference type="ARBA" id="ARBA00000085"/>
    </source>
</evidence>
<dbReference type="InterPro" id="IPR011006">
    <property type="entry name" value="CheY-like_superfamily"/>
</dbReference>
<dbReference type="InterPro" id="IPR003594">
    <property type="entry name" value="HATPase_dom"/>
</dbReference>
<dbReference type="AlphaFoldDB" id="A0A7J0BUN0"/>
<reference evidence="8 9" key="1">
    <citation type="submission" date="2020-05" db="EMBL/GenBank/DDBJ databases">
        <title>Draft genome sequence of Desulfovibrio psychrotolerans JS1T.</title>
        <authorList>
            <person name="Ueno A."/>
            <person name="Tamazawa S."/>
            <person name="Tamamura S."/>
            <person name="Murakami T."/>
            <person name="Kiyama T."/>
            <person name="Inomata H."/>
            <person name="Amano Y."/>
            <person name="Miyakawa K."/>
            <person name="Tamaki H."/>
            <person name="Naganuma T."/>
            <person name="Kaneko K."/>
        </authorList>
    </citation>
    <scope>NUCLEOTIDE SEQUENCE [LARGE SCALE GENOMIC DNA]</scope>
    <source>
        <strain evidence="8 9">JS1</strain>
    </source>
</reference>
<dbReference type="PANTHER" id="PTHR45339">
    <property type="entry name" value="HYBRID SIGNAL TRANSDUCTION HISTIDINE KINASE J"/>
    <property type="match status" value="1"/>
</dbReference>
<protein>
    <recommendedName>
        <fullName evidence="2">histidine kinase</fullName>
        <ecNumber evidence="2">2.7.13.3</ecNumber>
    </recommendedName>
</protein>
<accession>A0A7J0BUN0</accession>
<evidence type="ECO:0000313" key="9">
    <source>
        <dbReference type="Proteomes" id="UP000503820"/>
    </source>
</evidence>
<dbReference type="SMART" id="SM00388">
    <property type="entry name" value="HisKA"/>
    <property type="match status" value="1"/>
</dbReference>
<dbReference type="InterPro" id="IPR036890">
    <property type="entry name" value="HATPase_C_sf"/>
</dbReference>
<dbReference type="GO" id="GO:0000155">
    <property type="term" value="F:phosphorelay sensor kinase activity"/>
    <property type="evidence" value="ECO:0007669"/>
    <property type="project" value="InterPro"/>
</dbReference>
<dbReference type="Pfam" id="PF02518">
    <property type="entry name" value="HATPase_c"/>
    <property type="match status" value="1"/>
</dbReference>
<dbReference type="Gene3D" id="3.40.50.2300">
    <property type="match status" value="2"/>
</dbReference>
<dbReference type="InterPro" id="IPR003661">
    <property type="entry name" value="HisK_dim/P_dom"/>
</dbReference>
<dbReference type="SUPFAM" id="SSF47384">
    <property type="entry name" value="Homodimeric domain of signal transducing histidine kinase"/>
    <property type="match status" value="1"/>
</dbReference>